<keyword evidence="1" id="KW-1133">Transmembrane helix</keyword>
<dbReference type="PANTHER" id="PTHR15193">
    <property type="entry name" value="CD83 ANTIGEN"/>
    <property type="match status" value="1"/>
</dbReference>
<dbReference type="InterPro" id="IPR013783">
    <property type="entry name" value="Ig-like_fold"/>
</dbReference>
<feature type="domain" description="Ig-like" evidence="3">
    <location>
        <begin position="176"/>
        <end position="268"/>
    </location>
</feature>
<feature type="chain" id="PRO_5029787880" description="Ig-like domain-containing protein" evidence="2">
    <location>
        <begin position="18"/>
        <end position="356"/>
    </location>
</feature>
<dbReference type="InterPro" id="IPR007110">
    <property type="entry name" value="Ig-like_dom"/>
</dbReference>
<dbReference type="InterPro" id="IPR036179">
    <property type="entry name" value="Ig-like_dom_sf"/>
</dbReference>
<dbReference type="InterPro" id="IPR013106">
    <property type="entry name" value="Ig_V-set"/>
</dbReference>
<dbReference type="SMART" id="SM00409">
    <property type="entry name" value="IG"/>
    <property type="match status" value="2"/>
</dbReference>
<comment type="caution">
    <text evidence="4">The sequence shown here is derived from an EMBL/GenBank/DDBJ whole genome shotgun (WGS) entry which is preliminary data.</text>
</comment>
<dbReference type="EMBL" id="JAAMOB010000008">
    <property type="protein sequence ID" value="KAF4109879.1"/>
    <property type="molecule type" value="Genomic_DNA"/>
</dbReference>
<evidence type="ECO:0000259" key="3">
    <source>
        <dbReference type="PROSITE" id="PS50835"/>
    </source>
</evidence>
<protein>
    <recommendedName>
        <fullName evidence="3">Ig-like domain-containing protein</fullName>
    </recommendedName>
</protein>
<dbReference type="AlphaFoldDB" id="A0A7J6CRB4"/>
<reference evidence="4 5" key="1">
    <citation type="submission" date="2020-04" db="EMBL/GenBank/DDBJ databases">
        <title>Chromosome-level genome assembly of a cyprinid fish Onychostoma macrolepis by integration of Nanopore Sequencing, Bionano and Hi-C technology.</title>
        <authorList>
            <person name="Wang D."/>
        </authorList>
    </citation>
    <scope>NUCLEOTIDE SEQUENCE [LARGE SCALE GENOMIC DNA]</scope>
    <source>
        <strain evidence="4">SWU-2019</strain>
        <tissue evidence="4">Muscle</tissue>
    </source>
</reference>
<organism evidence="4 5">
    <name type="scientific">Onychostoma macrolepis</name>
    <dbReference type="NCBI Taxonomy" id="369639"/>
    <lineage>
        <taxon>Eukaryota</taxon>
        <taxon>Metazoa</taxon>
        <taxon>Chordata</taxon>
        <taxon>Craniata</taxon>
        <taxon>Vertebrata</taxon>
        <taxon>Euteleostomi</taxon>
        <taxon>Actinopterygii</taxon>
        <taxon>Neopterygii</taxon>
        <taxon>Teleostei</taxon>
        <taxon>Ostariophysi</taxon>
        <taxon>Cypriniformes</taxon>
        <taxon>Cyprinidae</taxon>
        <taxon>Acrossocheilinae</taxon>
        <taxon>Onychostoma</taxon>
    </lineage>
</organism>
<keyword evidence="2" id="KW-0732">Signal</keyword>
<keyword evidence="5" id="KW-1185">Reference proteome</keyword>
<dbReference type="Proteomes" id="UP000579812">
    <property type="component" value="Unassembled WGS sequence"/>
</dbReference>
<name>A0A7J6CRB4_9TELE</name>
<dbReference type="PANTHER" id="PTHR15193:SF1">
    <property type="entry name" value="CD83 ANTIGEN"/>
    <property type="match status" value="1"/>
</dbReference>
<evidence type="ECO:0000256" key="2">
    <source>
        <dbReference type="SAM" id="SignalP"/>
    </source>
</evidence>
<dbReference type="Gene3D" id="2.60.40.10">
    <property type="entry name" value="Immunoglobulins"/>
    <property type="match status" value="1"/>
</dbReference>
<sequence length="356" mass="40398">MLLIYFIIFHLIHLSVSTKEHHWIKIPCPASIEQGVKYRRITWYKVEEGSDAQTGLVLKDLLKNITALYKFANYSYEVGEDNSLLVPSSAKVDCGIYRCTLWPPLGHYIQEGNTDYYSADCIKPQLQVNCGKQITWEEMNITHFTIAIMIRLIVLALILNIVGSDELTFVTASCRDDITLHCTFHKNCQNYTSVTWYKFYNNSSDRSTTMTILIKSENVIQTNKLNDSVSLDKNASLVLRKVAPADSGTYKCLIRAKAGGMNCQNLVRLNISDCMSTASPTIFDFSTKFINESWANISIPLPRVNDGSVLFVLWGCVGLAVSKLVLSAICIWVFKELSKLKRRQTEDQKRFTCHMV</sequence>
<accession>A0A7J6CRB4</accession>
<keyword evidence="1" id="KW-0812">Transmembrane</keyword>
<evidence type="ECO:0000256" key="1">
    <source>
        <dbReference type="SAM" id="Phobius"/>
    </source>
</evidence>
<dbReference type="Pfam" id="PF07686">
    <property type="entry name" value="V-set"/>
    <property type="match status" value="1"/>
</dbReference>
<keyword evidence="1" id="KW-0472">Membrane</keyword>
<evidence type="ECO:0000313" key="4">
    <source>
        <dbReference type="EMBL" id="KAF4109879.1"/>
    </source>
</evidence>
<gene>
    <name evidence="4" type="ORF">G5714_009131</name>
</gene>
<dbReference type="InterPro" id="IPR003599">
    <property type="entry name" value="Ig_sub"/>
</dbReference>
<dbReference type="PROSITE" id="PS50835">
    <property type="entry name" value="IG_LIKE"/>
    <property type="match status" value="1"/>
</dbReference>
<feature type="signal peptide" evidence="2">
    <location>
        <begin position="1"/>
        <end position="17"/>
    </location>
</feature>
<proteinExistence type="predicted"/>
<dbReference type="SUPFAM" id="SSF48726">
    <property type="entry name" value="Immunoglobulin"/>
    <property type="match status" value="2"/>
</dbReference>
<feature type="transmembrane region" description="Helical" evidence="1">
    <location>
        <begin position="311"/>
        <end position="334"/>
    </location>
</feature>
<evidence type="ECO:0000313" key="5">
    <source>
        <dbReference type="Proteomes" id="UP000579812"/>
    </source>
</evidence>